<dbReference type="InterPro" id="IPR041685">
    <property type="entry name" value="AAA_GajA/Old/RecF-like"/>
</dbReference>
<dbReference type="SUPFAM" id="SSF52540">
    <property type="entry name" value="P-loop containing nucleoside triphosphate hydrolases"/>
    <property type="match status" value="1"/>
</dbReference>
<dbReference type="Pfam" id="PF13304">
    <property type="entry name" value="AAA_21"/>
    <property type="match status" value="1"/>
</dbReference>
<gene>
    <name evidence="3" type="ORF">BECKDK2373C_GA0170839_101910</name>
</gene>
<evidence type="ECO:0000259" key="1">
    <source>
        <dbReference type="Pfam" id="PF13175"/>
    </source>
</evidence>
<organism evidence="3">
    <name type="scientific">Candidatus Kentrum sp. DK</name>
    <dbReference type="NCBI Taxonomy" id="2126562"/>
    <lineage>
        <taxon>Bacteria</taxon>
        <taxon>Pseudomonadati</taxon>
        <taxon>Pseudomonadota</taxon>
        <taxon>Gammaproteobacteria</taxon>
        <taxon>Candidatus Kentrum</taxon>
    </lineage>
</organism>
<dbReference type="GO" id="GO:0005524">
    <property type="term" value="F:ATP binding"/>
    <property type="evidence" value="ECO:0007669"/>
    <property type="project" value="InterPro"/>
</dbReference>
<feature type="domain" description="Endonuclease GajA/Old nuclease/RecF-like AAA" evidence="1">
    <location>
        <begin position="1"/>
        <end position="52"/>
    </location>
</feature>
<dbReference type="AlphaFoldDB" id="A0A450S755"/>
<dbReference type="InterPro" id="IPR003959">
    <property type="entry name" value="ATPase_AAA_core"/>
</dbReference>
<feature type="domain" description="ATPase AAA-type core" evidence="2">
    <location>
        <begin position="268"/>
        <end position="340"/>
    </location>
</feature>
<dbReference type="PANTHER" id="PTHR43581:SF4">
    <property type="entry name" value="ATP_GTP PHOSPHATASE"/>
    <property type="match status" value="1"/>
</dbReference>
<dbReference type="InterPro" id="IPR027417">
    <property type="entry name" value="P-loop_NTPase"/>
</dbReference>
<dbReference type="Pfam" id="PF13175">
    <property type="entry name" value="AAA_15"/>
    <property type="match status" value="1"/>
</dbReference>
<reference evidence="3" key="1">
    <citation type="submission" date="2019-02" db="EMBL/GenBank/DDBJ databases">
        <authorList>
            <person name="Gruber-Vodicka R. H."/>
            <person name="Seah K. B. B."/>
        </authorList>
    </citation>
    <scope>NUCLEOTIDE SEQUENCE</scope>
    <source>
        <strain evidence="3">BECK_DK161</strain>
    </source>
</reference>
<name>A0A450S755_9GAMM</name>
<protein>
    <submittedName>
        <fullName evidence="3">ATPase/GTPase, AAA15 family</fullName>
    </submittedName>
</protein>
<dbReference type="PANTHER" id="PTHR43581">
    <property type="entry name" value="ATP/GTP PHOSPHATASE"/>
    <property type="match status" value="1"/>
</dbReference>
<dbReference type="InterPro" id="IPR051396">
    <property type="entry name" value="Bact_Antivir_Def_Nuclease"/>
</dbReference>
<dbReference type="GO" id="GO:0016887">
    <property type="term" value="F:ATP hydrolysis activity"/>
    <property type="evidence" value="ECO:0007669"/>
    <property type="project" value="InterPro"/>
</dbReference>
<evidence type="ECO:0000313" key="3">
    <source>
        <dbReference type="EMBL" id="VFJ47706.1"/>
    </source>
</evidence>
<evidence type="ECO:0000259" key="2">
    <source>
        <dbReference type="Pfam" id="PF13304"/>
    </source>
</evidence>
<dbReference type="EMBL" id="CAADEY010000019">
    <property type="protein sequence ID" value="VFJ47706.1"/>
    <property type="molecule type" value="Genomic_DNA"/>
</dbReference>
<proteinExistence type="predicted"/>
<dbReference type="Gene3D" id="3.40.50.300">
    <property type="entry name" value="P-loop containing nucleotide triphosphate hydrolases"/>
    <property type="match status" value="1"/>
</dbReference>
<accession>A0A450S755</accession>
<sequence length="391" mass="44822">MISSFQAENFRLFDKLEINRLNRVNLIVGKNNAGKTALLEALLLFSSKMSCNVLFQILESRQEYWMPEQTHFAGQQLINPLGHLFKGHRIPALGEEGFKLSSNNRDAIHIRTGAYILEESENRRVRRRLKPEEIERSDVLPDELYLISESDESASIVMSLEDDLADLKRSANRWKRNNRRSAMPGLQQLDLFGDFFDFPRYQFVSARGISDRESSDLWDGISLTDLENEVLKGLRIIEPELLGLTFVKIDSGVKRSYQAAGRIPLVRQNKNSIPVPLKSLGDGMTRILHTVLSLVWATKGILLIDEFENGLHWEIQEKAWRVVFELAEKLNVQVFATTHSRDCVGSFSKVWQENPNKGAFIRLTKDHDKTTVTEYDTELLADSLEMNTEVR</sequence>